<name>A0A165EWV0_EXIGL</name>
<sequence>MPGSLESTSPSPTQPRSSIKSATRCRYLAFLVRHVHPRRHAATVRPLSSRILARQVPAAATWRRCEGPGRHQRVRPTRRRSRHDARCIHFSDTLPKDPSPLPSCTNAHSLSRRPWSRRTMPPPAHARIVWPPVECAKVQPPGPYLVFWLDGLYDGQPRTSCRLQKQPGTLNYSKAVATNILQRDTSVASDASLA</sequence>
<gene>
    <name evidence="2" type="ORF">EXIGLDRAFT_193574</name>
</gene>
<keyword evidence="3" id="KW-1185">Reference proteome</keyword>
<proteinExistence type="predicted"/>
<feature type="region of interest" description="Disordered" evidence="1">
    <location>
        <begin position="98"/>
        <end position="118"/>
    </location>
</feature>
<protein>
    <submittedName>
        <fullName evidence="2">Uncharacterized protein</fullName>
    </submittedName>
</protein>
<accession>A0A165EWV0</accession>
<reference evidence="2 3" key="1">
    <citation type="journal article" date="2016" name="Mol. Biol. Evol.">
        <title>Comparative Genomics of Early-Diverging Mushroom-Forming Fungi Provides Insights into the Origins of Lignocellulose Decay Capabilities.</title>
        <authorList>
            <person name="Nagy L.G."/>
            <person name="Riley R."/>
            <person name="Tritt A."/>
            <person name="Adam C."/>
            <person name="Daum C."/>
            <person name="Floudas D."/>
            <person name="Sun H."/>
            <person name="Yadav J.S."/>
            <person name="Pangilinan J."/>
            <person name="Larsson K.H."/>
            <person name="Matsuura K."/>
            <person name="Barry K."/>
            <person name="Labutti K."/>
            <person name="Kuo R."/>
            <person name="Ohm R.A."/>
            <person name="Bhattacharya S.S."/>
            <person name="Shirouzu T."/>
            <person name="Yoshinaga Y."/>
            <person name="Martin F.M."/>
            <person name="Grigoriev I.V."/>
            <person name="Hibbett D.S."/>
        </authorList>
    </citation>
    <scope>NUCLEOTIDE SEQUENCE [LARGE SCALE GENOMIC DNA]</scope>
    <source>
        <strain evidence="2 3">HHB12029</strain>
    </source>
</reference>
<evidence type="ECO:0000256" key="1">
    <source>
        <dbReference type="SAM" id="MobiDB-lite"/>
    </source>
</evidence>
<evidence type="ECO:0000313" key="3">
    <source>
        <dbReference type="Proteomes" id="UP000077266"/>
    </source>
</evidence>
<organism evidence="2 3">
    <name type="scientific">Exidia glandulosa HHB12029</name>
    <dbReference type="NCBI Taxonomy" id="1314781"/>
    <lineage>
        <taxon>Eukaryota</taxon>
        <taxon>Fungi</taxon>
        <taxon>Dikarya</taxon>
        <taxon>Basidiomycota</taxon>
        <taxon>Agaricomycotina</taxon>
        <taxon>Agaricomycetes</taxon>
        <taxon>Auriculariales</taxon>
        <taxon>Exidiaceae</taxon>
        <taxon>Exidia</taxon>
    </lineage>
</organism>
<dbReference type="Proteomes" id="UP000077266">
    <property type="component" value="Unassembled WGS sequence"/>
</dbReference>
<dbReference type="InParanoid" id="A0A165EWV0"/>
<feature type="region of interest" description="Disordered" evidence="1">
    <location>
        <begin position="1"/>
        <end position="20"/>
    </location>
</feature>
<evidence type="ECO:0000313" key="2">
    <source>
        <dbReference type="EMBL" id="KZV87877.1"/>
    </source>
</evidence>
<feature type="compositionally biased region" description="Low complexity" evidence="1">
    <location>
        <begin position="7"/>
        <end position="18"/>
    </location>
</feature>
<dbReference type="AlphaFoldDB" id="A0A165EWV0"/>
<dbReference type="EMBL" id="KV426113">
    <property type="protein sequence ID" value="KZV87877.1"/>
    <property type="molecule type" value="Genomic_DNA"/>
</dbReference>